<dbReference type="InterPro" id="IPR002293">
    <property type="entry name" value="AA/rel_permease1"/>
</dbReference>
<protein>
    <submittedName>
        <fullName evidence="7">Amino acid permease</fullName>
    </submittedName>
</protein>
<dbReference type="RefSeq" id="WP_195811428.1">
    <property type="nucleotide sequence ID" value="NZ_CP064795.1"/>
</dbReference>
<feature type="transmembrane region" description="Helical" evidence="6">
    <location>
        <begin position="85"/>
        <end position="112"/>
    </location>
</feature>
<name>A0A7S9HDK1_9ALTE</name>
<keyword evidence="8" id="KW-1185">Reference proteome</keyword>
<evidence type="ECO:0000313" key="7">
    <source>
        <dbReference type="EMBL" id="QPG06351.1"/>
    </source>
</evidence>
<evidence type="ECO:0000256" key="4">
    <source>
        <dbReference type="ARBA" id="ARBA00022989"/>
    </source>
</evidence>
<dbReference type="PANTHER" id="PTHR42770:SF7">
    <property type="entry name" value="MEMBRANE PROTEIN"/>
    <property type="match status" value="1"/>
</dbReference>
<keyword evidence="3 6" id="KW-0812">Transmembrane</keyword>
<feature type="transmembrane region" description="Helical" evidence="6">
    <location>
        <begin position="41"/>
        <end position="65"/>
    </location>
</feature>
<gene>
    <name evidence="7" type="ORF">IT774_03915</name>
</gene>
<feature type="transmembrane region" description="Helical" evidence="6">
    <location>
        <begin position="268"/>
        <end position="296"/>
    </location>
</feature>
<dbReference type="InterPro" id="IPR050367">
    <property type="entry name" value="APC_superfamily"/>
</dbReference>
<dbReference type="AlphaFoldDB" id="A0A7S9HDK1"/>
<keyword evidence="2" id="KW-1003">Cell membrane</keyword>
<accession>A0A7S9HDK1</accession>
<feature type="transmembrane region" description="Helical" evidence="6">
    <location>
        <begin position="182"/>
        <end position="204"/>
    </location>
</feature>
<dbReference type="GO" id="GO:0005886">
    <property type="term" value="C:plasma membrane"/>
    <property type="evidence" value="ECO:0007669"/>
    <property type="project" value="UniProtKB-SubCell"/>
</dbReference>
<evidence type="ECO:0000256" key="5">
    <source>
        <dbReference type="ARBA" id="ARBA00023136"/>
    </source>
</evidence>
<feature type="transmembrane region" description="Helical" evidence="6">
    <location>
        <begin position="373"/>
        <end position="406"/>
    </location>
</feature>
<proteinExistence type="predicted"/>
<keyword evidence="5 6" id="KW-0472">Membrane</keyword>
<sequence length="415" mass="42322">MNTQLTQSVGLPGALIIGLGSILGTGVYVSVGLSYQLAGGALLSAIVLAALVAIFNGLSAAQLAVSHPVSGGTYEYGYHFLSPQLGFIAGTLFVVAKSASAATAALAVSWAVSGWLDLGAWSAKLIACGLLVAIAGLVLQGVKRSNWLNTLLVALSLAGLAVFVWAGFTAPSRASLATALPSLSLTSAGLAEGAALMFVAFTGYGRIATMGEEVKDPARTIPRAIIITLGTTALLYILVGAALLQLAPPGAIEAGSFNLSQVVSGSPAPQIIALCAVGAMTGVVLNLVLGVSRVVLAMGRRGDLPALAGQLNSSHNSAPPATWLTCIIMVLIVLLADIEKAWTLSAFTVLVYYGITNLAALKVPAGQRFIPHWISIAGLISCLGLSLFVPTLLLAAGLAAILVLYIGHKLANHRR</sequence>
<dbReference type="EMBL" id="CP064795">
    <property type="protein sequence ID" value="QPG06351.1"/>
    <property type="molecule type" value="Genomic_DNA"/>
</dbReference>
<comment type="subcellular location">
    <subcellularLocation>
        <location evidence="1">Cell membrane</location>
        <topology evidence="1">Multi-pass membrane protein</topology>
    </subcellularLocation>
</comment>
<dbReference type="GO" id="GO:0022857">
    <property type="term" value="F:transmembrane transporter activity"/>
    <property type="evidence" value="ECO:0007669"/>
    <property type="project" value="InterPro"/>
</dbReference>
<evidence type="ECO:0000256" key="3">
    <source>
        <dbReference type="ARBA" id="ARBA00022692"/>
    </source>
</evidence>
<feature type="transmembrane region" description="Helical" evidence="6">
    <location>
        <begin position="342"/>
        <end position="361"/>
    </location>
</feature>
<dbReference type="Pfam" id="PF13520">
    <property type="entry name" value="AA_permease_2"/>
    <property type="match status" value="1"/>
</dbReference>
<dbReference type="Proteomes" id="UP000595095">
    <property type="component" value="Chromosome"/>
</dbReference>
<evidence type="ECO:0000256" key="2">
    <source>
        <dbReference type="ARBA" id="ARBA00022475"/>
    </source>
</evidence>
<dbReference type="PANTHER" id="PTHR42770">
    <property type="entry name" value="AMINO ACID TRANSPORTER-RELATED"/>
    <property type="match status" value="1"/>
</dbReference>
<evidence type="ECO:0000256" key="1">
    <source>
        <dbReference type="ARBA" id="ARBA00004651"/>
    </source>
</evidence>
<reference evidence="7 8" key="1">
    <citation type="submission" date="2020-11" db="EMBL/GenBank/DDBJ databases">
        <title>Complete genome sequence for Salinimonas sp. strain G2-b.</title>
        <authorList>
            <person name="Park S.-J."/>
        </authorList>
    </citation>
    <scope>NUCLEOTIDE SEQUENCE [LARGE SCALE GENOMIC DNA]</scope>
    <source>
        <strain evidence="7 8">G2-b</strain>
    </source>
</reference>
<evidence type="ECO:0000313" key="8">
    <source>
        <dbReference type="Proteomes" id="UP000595095"/>
    </source>
</evidence>
<dbReference type="Gene3D" id="1.20.1740.10">
    <property type="entry name" value="Amino acid/polyamine transporter I"/>
    <property type="match status" value="1"/>
</dbReference>
<feature type="transmembrane region" description="Helical" evidence="6">
    <location>
        <begin position="12"/>
        <end position="35"/>
    </location>
</feature>
<dbReference type="PIRSF" id="PIRSF006060">
    <property type="entry name" value="AA_transporter"/>
    <property type="match status" value="1"/>
</dbReference>
<feature type="transmembrane region" description="Helical" evidence="6">
    <location>
        <begin position="118"/>
        <end position="139"/>
    </location>
</feature>
<evidence type="ECO:0000256" key="6">
    <source>
        <dbReference type="SAM" id="Phobius"/>
    </source>
</evidence>
<keyword evidence="4 6" id="KW-1133">Transmembrane helix</keyword>
<feature type="transmembrane region" description="Helical" evidence="6">
    <location>
        <begin position="151"/>
        <end position="170"/>
    </location>
</feature>
<dbReference type="KEGG" id="smaa:IT774_03915"/>
<organism evidence="7 8">
    <name type="scientific">Salinimonas marina</name>
    <dbReference type="NCBI Taxonomy" id="2785918"/>
    <lineage>
        <taxon>Bacteria</taxon>
        <taxon>Pseudomonadati</taxon>
        <taxon>Pseudomonadota</taxon>
        <taxon>Gammaproteobacteria</taxon>
        <taxon>Alteromonadales</taxon>
        <taxon>Alteromonadaceae</taxon>
        <taxon>Alteromonas/Salinimonas group</taxon>
        <taxon>Salinimonas</taxon>
    </lineage>
</organism>
<feature type="transmembrane region" description="Helical" evidence="6">
    <location>
        <begin position="225"/>
        <end position="248"/>
    </location>
</feature>